<evidence type="ECO:0000313" key="4">
    <source>
        <dbReference type="Proteomes" id="UP000219050"/>
    </source>
</evidence>
<accession>A0A291LWZ4</accession>
<dbReference type="PANTHER" id="PTHR48081:SF8">
    <property type="entry name" value="ALPHA_BETA HYDROLASE FOLD-3 DOMAIN-CONTAINING PROTEIN-RELATED"/>
    <property type="match status" value="1"/>
</dbReference>
<sequence>MTGTVGRTAGARATLPPIEEGIADPFATLTPEIVEFTRRMAADAAAHPRRDRVPVAEARRIAAAVRAPWAEGGPRMARQTEYHAPTRHGPVRLRLYQPEGCASTETGAPAPVLIYLPGGGWTLFDIDTHDRVMREYAHRTGIAVAGIDYTRAPEAKFPQAIEEITDTVAWLAAQAPTLGIDPTAMLLGGDSAGANLTVAVALGLRGAGTPRLRGMVLNYGVYDPCALRGSTLRFGGGDLPLSSHVMQWFTWTYLRHAGQINDRRVRVLGADLTGLPPALLIVADHDLLFDENLDMATALKAYGVSADLRVYPGTVHSFLEAVAIAPVAAAAFNDSAAWMRALLRLTPRDGAADLAMDAERV</sequence>
<gene>
    <name evidence="3" type="ORF">CBW24_03810</name>
</gene>
<dbReference type="GO" id="GO:0016787">
    <property type="term" value="F:hydrolase activity"/>
    <property type="evidence" value="ECO:0007669"/>
    <property type="project" value="UniProtKB-KW"/>
</dbReference>
<evidence type="ECO:0000313" key="3">
    <source>
        <dbReference type="EMBL" id="ATI41212.1"/>
    </source>
</evidence>
<dbReference type="EMBL" id="CP021404">
    <property type="protein sequence ID" value="ATI41212.1"/>
    <property type="molecule type" value="Genomic_DNA"/>
</dbReference>
<evidence type="ECO:0000259" key="2">
    <source>
        <dbReference type="Pfam" id="PF07859"/>
    </source>
</evidence>
<organism evidence="3 4">
    <name type="scientific">Pacificitalea manganoxidans</name>
    <dbReference type="NCBI Taxonomy" id="1411902"/>
    <lineage>
        <taxon>Bacteria</taxon>
        <taxon>Pseudomonadati</taxon>
        <taxon>Pseudomonadota</taxon>
        <taxon>Alphaproteobacteria</taxon>
        <taxon>Rhodobacterales</taxon>
        <taxon>Paracoccaceae</taxon>
        <taxon>Pacificitalea</taxon>
    </lineage>
</organism>
<dbReference type="Pfam" id="PF07859">
    <property type="entry name" value="Abhydrolase_3"/>
    <property type="match status" value="1"/>
</dbReference>
<protein>
    <recommendedName>
        <fullName evidence="2">Alpha/beta hydrolase fold-3 domain-containing protein</fullName>
    </recommendedName>
</protein>
<dbReference type="OrthoDB" id="9806180at2"/>
<keyword evidence="4" id="KW-1185">Reference proteome</keyword>
<dbReference type="SUPFAM" id="SSF53474">
    <property type="entry name" value="alpha/beta-Hydrolases"/>
    <property type="match status" value="1"/>
</dbReference>
<name>A0A291LWZ4_9RHOB</name>
<dbReference type="AlphaFoldDB" id="A0A291LWZ4"/>
<dbReference type="PANTHER" id="PTHR48081">
    <property type="entry name" value="AB HYDROLASE SUPERFAMILY PROTEIN C4A8.06C"/>
    <property type="match status" value="1"/>
</dbReference>
<dbReference type="InterPro" id="IPR050300">
    <property type="entry name" value="GDXG_lipolytic_enzyme"/>
</dbReference>
<reference evidence="3 4" key="1">
    <citation type="submission" date="2017-05" db="EMBL/GenBank/DDBJ databases">
        <title>Comparative genomic and metabolic analysis of manganese-oxidizing mechanisms in Celeribater manganoxidans DY25T: its adaption to the environment of polymetallic nodule.</title>
        <authorList>
            <person name="Wang X."/>
        </authorList>
    </citation>
    <scope>NUCLEOTIDE SEQUENCE [LARGE SCALE GENOMIC DNA]</scope>
    <source>
        <strain evidence="3 4">DY25</strain>
    </source>
</reference>
<feature type="domain" description="Alpha/beta hydrolase fold-3" evidence="2">
    <location>
        <begin position="113"/>
        <end position="319"/>
    </location>
</feature>
<evidence type="ECO:0000256" key="1">
    <source>
        <dbReference type="ARBA" id="ARBA00022801"/>
    </source>
</evidence>
<keyword evidence="1" id="KW-0378">Hydrolase</keyword>
<dbReference type="RefSeq" id="WP_097372733.1">
    <property type="nucleotide sequence ID" value="NZ_CP021404.1"/>
</dbReference>
<dbReference type="Proteomes" id="UP000219050">
    <property type="component" value="Chromosome"/>
</dbReference>
<proteinExistence type="predicted"/>
<dbReference type="Gene3D" id="3.40.50.1820">
    <property type="entry name" value="alpha/beta hydrolase"/>
    <property type="match status" value="1"/>
</dbReference>
<dbReference type="InterPro" id="IPR029058">
    <property type="entry name" value="AB_hydrolase_fold"/>
</dbReference>
<dbReference type="InterPro" id="IPR013094">
    <property type="entry name" value="AB_hydrolase_3"/>
</dbReference>
<dbReference type="KEGG" id="cmag:CBW24_03810"/>